<dbReference type="NCBIfam" id="TIGR00413">
    <property type="entry name" value="rlpA"/>
    <property type="match status" value="1"/>
</dbReference>
<dbReference type="GO" id="GO:0071555">
    <property type="term" value="P:cell wall organization"/>
    <property type="evidence" value="ECO:0007669"/>
    <property type="project" value="UniProtKB-KW"/>
</dbReference>
<keyword evidence="4" id="KW-0449">Lipoprotein</keyword>
<evidence type="ECO:0000256" key="2">
    <source>
        <dbReference type="ARBA" id="ARBA00023316"/>
    </source>
</evidence>
<dbReference type="EMBL" id="LR796624">
    <property type="protein sequence ID" value="CAB4155039.1"/>
    <property type="molecule type" value="Genomic_DNA"/>
</dbReference>
<gene>
    <name evidence="4" type="ORF">UFOVP649_62</name>
</gene>
<organism evidence="4">
    <name type="scientific">uncultured Caudovirales phage</name>
    <dbReference type="NCBI Taxonomy" id="2100421"/>
    <lineage>
        <taxon>Viruses</taxon>
        <taxon>Duplodnaviria</taxon>
        <taxon>Heunggongvirae</taxon>
        <taxon>Uroviricota</taxon>
        <taxon>Caudoviricetes</taxon>
        <taxon>Peduoviridae</taxon>
        <taxon>Maltschvirus</taxon>
        <taxon>Maltschvirus maltsch</taxon>
    </lineage>
</organism>
<keyword evidence="2" id="KW-0961">Cell wall biogenesis/degradation</keyword>
<reference evidence="4" key="1">
    <citation type="submission" date="2020-04" db="EMBL/GenBank/DDBJ databases">
        <authorList>
            <person name="Chiriac C."/>
            <person name="Salcher M."/>
            <person name="Ghai R."/>
            <person name="Kavagutti S V."/>
        </authorList>
    </citation>
    <scope>NUCLEOTIDE SEQUENCE</scope>
</reference>
<dbReference type="CDD" id="cd22268">
    <property type="entry name" value="DPBB_RlpA-like"/>
    <property type="match status" value="1"/>
</dbReference>
<dbReference type="InterPro" id="IPR009009">
    <property type="entry name" value="RlpA-like_DPBB"/>
</dbReference>
<dbReference type="InterPro" id="IPR012997">
    <property type="entry name" value="RplA"/>
</dbReference>
<protein>
    <submittedName>
        <fullName evidence="4">Rare lipoprotein A</fullName>
    </submittedName>
</protein>
<dbReference type="PANTHER" id="PTHR34183:SF8">
    <property type="entry name" value="ENDOLYTIC PEPTIDOGLYCAN TRANSGLYCOSYLASE RLPA-RELATED"/>
    <property type="match status" value="1"/>
</dbReference>
<keyword evidence="1" id="KW-0456">Lyase</keyword>
<dbReference type="Pfam" id="PF03330">
    <property type="entry name" value="DPBB_1"/>
    <property type="match status" value="1"/>
</dbReference>
<evidence type="ECO:0000259" key="3">
    <source>
        <dbReference type="Pfam" id="PF03330"/>
    </source>
</evidence>
<dbReference type="InterPro" id="IPR034718">
    <property type="entry name" value="RlpA"/>
</dbReference>
<proteinExistence type="inferred from homology"/>
<dbReference type="SUPFAM" id="SSF50685">
    <property type="entry name" value="Barwin-like endoglucanases"/>
    <property type="match status" value="1"/>
</dbReference>
<dbReference type="Gene3D" id="2.40.40.10">
    <property type="entry name" value="RlpA-like domain"/>
    <property type="match status" value="1"/>
</dbReference>
<accession>A0A6J5N7K3</accession>
<dbReference type="InterPro" id="IPR036908">
    <property type="entry name" value="RlpA-like_sf"/>
</dbReference>
<dbReference type="GO" id="GO:0016829">
    <property type="term" value="F:lyase activity"/>
    <property type="evidence" value="ECO:0007669"/>
    <property type="project" value="UniProtKB-KW"/>
</dbReference>
<feature type="domain" description="RlpA-like protein double-psi beta-barrel" evidence="3">
    <location>
        <begin position="28"/>
        <end position="118"/>
    </location>
</feature>
<evidence type="ECO:0000313" key="4">
    <source>
        <dbReference type="EMBL" id="CAB4155039.1"/>
    </source>
</evidence>
<dbReference type="HAMAP" id="MF_02071">
    <property type="entry name" value="RlpA"/>
    <property type="match status" value="1"/>
</dbReference>
<evidence type="ECO:0000256" key="1">
    <source>
        <dbReference type="ARBA" id="ARBA00023239"/>
    </source>
</evidence>
<dbReference type="PANTHER" id="PTHR34183">
    <property type="entry name" value="ENDOLYTIC PEPTIDOGLYCAN TRANSGLYCOSYLASE RLPA"/>
    <property type="match status" value="1"/>
</dbReference>
<sequence length="122" mass="13191">MLHSFFRFCLAASLFIPLYPQGAQASVQCGAASWYGVGDGFNGRRTASGERFNAYGLTAAHRYLPFGTRVRVTNQHNGKSVVIKITDDGPHYGGRILDLSYGAFSRIAATSRGTADVCIARL</sequence>
<name>A0A6J5N7K3_9CAUD</name>